<dbReference type="Proteomes" id="UP000008063">
    <property type="component" value="Unassembled WGS sequence"/>
</dbReference>
<dbReference type="HOGENOM" id="CLU_060996_0_0_1"/>
<dbReference type="STRING" id="936435.F8Q7X2"/>
<organism evidence="7">
    <name type="scientific">Serpula lacrymans var. lacrymans (strain S7.3)</name>
    <name type="common">Dry rot fungus</name>
    <dbReference type="NCBI Taxonomy" id="936435"/>
    <lineage>
        <taxon>Eukaryota</taxon>
        <taxon>Fungi</taxon>
        <taxon>Dikarya</taxon>
        <taxon>Basidiomycota</taxon>
        <taxon>Agaricomycotina</taxon>
        <taxon>Agaricomycetes</taxon>
        <taxon>Agaricomycetidae</taxon>
        <taxon>Boletales</taxon>
        <taxon>Coniophorineae</taxon>
        <taxon>Serpulaceae</taxon>
        <taxon>Serpula</taxon>
    </lineage>
</organism>
<dbReference type="AlphaFoldDB" id="F8Q7X2"/>
<dbReference type="InterPro" id="IPR035521">
    <property type="entry name" value="Fus1_SH3"/>
</dbReference>
<feature type="domain" description="SH3" evidence="5">
    <location>
        <begin position="194"/>
        <end position="254"/>
    </location>
</feature>
<evidence type="ECO:0000313" key="7">
    <source>
        <dbReference type="Proteomes" id="UP000008063"/>
    </source>
</evidence>
<evidence type="ECO:0000256" key="1">
    <source>
        <dbReference type="ARBA" id="ARBA00022443"/>
    </source>
</evidence>
<dbReference type="SMART" id="SM00326">
    <property type="entry name" value="SH3"/>
    <property type="match status" value="1"/>
</dbReference>
<reference evidence="7" key="1">
    <citation type="journal article" date="2011" name="Science">
        <title>The plant cell wall-decomposing machinery underlies the functional diversity of forest fungi.</title>
        <authorList>
            <person name="Eastwood D.C."/>
            <person name="Floudas D."/>
            <person name="Binder M."/>
            <person name="Majcherczyk A."/>
            <person name="Schneider P."/>
            <person name="Aerts A."/>
            <person name="Asiegbu F.O."/>
            <person name="Baker S.E."/>
            <person name="Barry K."/>
            <person name="Bendiksby M."/>
            <person name="Blumentritt M."/>
            <person name="Coutinho P.M."/>
            <person name="Cullen D."/>
            <person name="de Vries R.P."/>
            <person name="Gathman A."/>
            <person name="Goodell B."/>
            <person name="Henrissat B."/>
            <person name="Ihrmark K."/>
            <person name="Kauserud H."/>
            <person name="Kohler A."/>
            <person name="LaButti K."/>
            <person name="Lapidus A."/>
            <person name="Lavin J.L."/>
            <person name="Lee Y.-H."/>
            <person name="Lindquist E."/>
            <person name="Lilly W."/>
            <person name="Lucas S."/>
            <person name="Morin E."/>
            <person name="Murat C."/>
            <person name="Oguiza J.A."/>
            <person name="Park J."/>
            <person name="Pisabarro A.G."/>
            <person name="Riley R."/>
            <person name="Rosling A."/>
            <person name="Salamov A."/>
            <person name="Schmidt O."/>
            <person name="Schmutz J."/>
            <person name="Skrede I."/>
            <person name="Stenlid J."/>
            <person name="Wiebenga A."/>
            <person name="Xie X."/>
            <person name="Kuees U."/>
            <person name="Hibbett D.S."/>
            <person name="Hoffmeister D."/>
            <person name="Hoegberg N."/>
            <person name="Martin F."/>
            <person name="Grigoriev I.V."/>
            <person name="Watkinson S.C."/>
        </authorList>
    </citation>
    <scope>NUCLEOTIDE SEQUENCE [LARGE SCALE GENOMIC DNA]</scope>
    <source>
        <strain evidence="7">strain S7.3</strain>
    </source>
</reference>
<feature type="region of interest" description="Disordered" evidence="3">
    <location>
        <begin position="252"/>
        <end position="287"/>
    </location>
</feature>
<evidence type="ECO:0000256" key="2">
    <source>
        <dbReference type="PROSITE-ProRule" id="PRU00192"/>
    </source>
</evidence>
<keyword evidence="7" id="KW-1185">Reference proteome</keyword>
<evidence type="ECO:0000259" key="5">
    <source>
        <dbReference type="PROSITE" id="PS50002"/>
    </source>
</evidence>
<dbReference type="Pfam" id="PF14604">
    <property type="entry name" value="SH3_9"/>
    <property type="match status" value="1"/>
</dbReference>
<gene>
    <name evidence="6" type="ORF">SERLA73DRAFT_142519</name>
</gene>
<dbReference type="Gene3D" id="2.30.30.40">
    <property type="entry name" value="SH3 Domains"/>
    <property type="match status" value="1"/>
</dbReference>
<dbReference type="InParanoid" id="F8Q7X2"/>
<keyword evidence="4" id="KW-0812">Transmembrane</keyword>
<dbReference type="SUPFAM" id="SSF50044">
    <property type="entry name" value="SH3-domain"/>
    <property type="match status" value="1"/>
</dbReference>
<evidence type="ECO:0000313" key="6">
    <source>
        <dbReference type="EMBL" id="EGN95660.1"/>
    </source>
</evidence>
<dbReference type="CDD" id="cd11854">
    <property type="entry name" value="SH3_Fus1p"/>
    <property type="match status" value="1"/>
</dbReference>
<dbReference type="OMA" id="WALCING"/>
<name>F8Q7X2_SERL3</name>
<dbReference type="OrthoDB" id="5340910at2759"/>
<feature type="transmembrane region" description="Helical" evidence="4">
    <location>
        <begin position="33"/>
        <end position="53"/>
    </location>
</feature>
<keyword evidence="4" id="KW-1133">Transmembrane helix</keyword>
<feature type="compositionally biased region" description="Low complexity" evidence="3">
    <location>
        <begin position="1"/>
        <end position="16"/>
    </location>
</feature>
<keyword evidence="4" id="KW-0472">Membrane</keyword>
<feature type="region of interest" description="Disordered" evidence="3">
    <location>
        <begin position="1"/>
        <end position="25"/>
    </location>
</feature>
<accession>F8Q7X2</accession>
<proteinExistence type="predicted"/>
<dbReference type="PROSITE" id="PS50002">
    <property type="entry name" value="SH3"/>
    <property type="match status" value="1"/>
</dbReference>
<evidence type="ECO:0000256" key="4">
    <source>
        <dbReference type="SAM" id="Phobius"/>
    </source>
</evidence>
<dbReference type="InterPro" id="IPR036028">
    <property type="entry name" value="SH3-like_dom_sf"/>
</dbReference>
<protein>
    <recommendedName>
        <fullName evidence="5">SH3 domain-containing protein</fullName>
    </recommendedName>
</protein>
<keyword evidence="1 2" id="KW-0728">SH3 domain</keyword>
<dbReference type="InterPro" id="IPR001452">
    <property type="entry name" value="SH3_domain"/>
</dbReference>
<evidence type="ECO:0000256" key="3">
    <source>
        <dbReference type="SAM" id="MobiDB-lite"/>
    </source>
</evidence>
<sequence>MVIVVPTTSPTITASPNDAATSGASQKGLSGGAIGGIVALVVLGVLAITVFIVRKRYLRRRQRRRNTWGAGIFPDPSDFERDRDNSLSFNEKPLPASPAAPLSPFDIHGTSVYTAAAAPPPMQSQMVQHSPASYTTFPPPPPASYNNPIMPNAFGTPIPSMLTPGATAIVGMARAAAGGSPQPASPPMARMPSLSRNETTVKYSFIPSLPDELSISTGERVTVSGRYDDGWALCINGRGEQGMVPQECLEDTDKAQGPIDPPQYQDVGDWRNAKRKSSLAPAGDRMF</sequence>
<feature type="region of interest" description="Disordered" evidence="3">
    <location>
        <begin position="68"/>
        <end position="101"/>
    </location>
</feature>
<dbReference type="EMBL" id="GL945485">
    <property type="protein sequence ID" value="EGN95660.1"/>
    <property type="molecule type" value="Genomic_DNA"/>
</dbReference>